<sequence length="88" mass="9782">MGALQPGLPNPAMLPESWHLLIVDLKDCFYTIRAISTPLDEFTLAREAHNTFHQNAKGLKQQFQITMEEARGIVRSCPQCSHHGPGLG</sequence>
<dbReference type="GO" id="GO:0008270">
    <property type="term" value="F:zinc ion binding"/>
    <property type="evidence" value="ECO:0007669"/>
    <property type="project" value="UniProtKB-KW"/>
</dbReference>
<dbReference type="PROSITE" id="PS50876">
    <property type="entry name" value="ZF_INTEGRASE"/>
    <property type="match status" value="1"/>
</dbReference>
<evidence type="ECO:0000313" key="11">
    <source>
        <dbReference type="Proteomes" id="UP000531559"/>
    </source>
</evidence>
<dbReference type="GO" id="GO:0016787">
    <property type="term" value="F:hydrolase activity"/>
    <property type="evidence" value="ECO:0007669"/>
    <property type="project" value="UniProtKB-KW"/>
</dbReference>
<dbReference type="InterPro" id="IPR017856">
    <property type="entry name" value="Integrase-like_N"/>
</dbReference>
<keyword evidence="8" id="KW-0863">Zinc-finger</keyword>
<dbReference type="EMBL" id="VZSV01000378">
    <property type="protein sequence ID" value="NXA56439.1"/>
    <property type="molecule type" value="Genomic_DNA"/>
</dbReference>
<dbReference type="SUPFAM" id="SSF46919">
    <property type="entry name" value="N-terminal Zn binding domain of HIV integrase"/>
    <property type="match status" value="1"/>
</dbReference>
<keyword evidence="4" id="KW-0479">Metal-binding</keyword>
<protein>
    <submittedName>
        <fullName evidence="10">POK9 protein</fullName>
    </submittedName>
</protein>
<dbReference type="OrthoDB" id="9339466at2759"/>
<gene>
    <name evidence="10" type="primary">Ervk9_2</name>
    <name evidence="10" type="ORF">NOTJUL_R14998</name>
</gene>
<dbReference type="GO" id="GO:0004519">
    <property type="term" value="F:endonuclease activity"/>
    <property type="evidence" value="ECO:0007669"/>
    <property type="project" value="UniProtKB-KW"/>
</dbReference>
<evidence type="ECO:0000256" key="8">
    <source>
        <dbReference type="PROSITE-ProRule" id="PRU00450"/>
    </source>
</evidence>
<evidence type="ECO:0000256" key="7">
    <source>
        <dbReference type="ARBA" id="ARBA00022918"/>
    </source>
</evidence>
<evidence type="ECO:0000256" key="6">
    <source>
        <dbReference type="ARBA" id="ARBA00022801"/>
    </source>
</evidence>
<dbReference type="InterPro" id="IPR003308">
    <property type="entry name" value="Integrase_Zn-bd_dom_N"/>
</dbReference>
<keyword evidence="1" id="KW-0808">Transferase</keyword>
<keyword evidence="5" id="KW-0255">Endonuclease</keyword>
<keyword evidence="7" id="KW-0695">RNA-directed DNA polymerase</keyword>
<dbReference type="PANTHER" id="PTHR41694">
    <property type="entry name" value="ENDOGENOUS RETROVIRUS GROUP K MEMBER POL PROTEIN"/>
    <property type="match status" value="1"/>
</dbReference>
<dbReference type="GO" id="GO:0035613">
    <property type="term" value="F:RNA stem-loop binding"/>
    <property type="evidence" value="ECO:0007669"/>
    <property type="project" value="TreeGrafter"/>
</dbReference>
<keyword evidence="6" id="KW-0378">Hydrolase</keyword>
<evidence type="ECO:0000256" key="1">
    <source>
        <dbReference type="ARBA" id="ARBA00022679"/>
    </source>
</evidence>
<proteinExistence type="predicted"/>
<organism evidence="10 11">
    <name type="scientific">Nothocercus julius</name>
    <dbReference type="NCBI Taxonomy" id="2585813"/>
    <lineage>
        <taxon>Eukaryota</taxon>
        <taxon>Metazoa</taxon>
        <taxon>Chordata</taxon>
        <taxon>Craniata</taxon>
        <taxon>Vertebrata</taxon>
        <taxon>Euteleostomi</taxon>
        <taxon>Archelosauria</taxon>
        <taxon>Archosauria</taxon>
        <taxon>Dinosauria</taxon>
        <taxon>Saurischia</taxon>
        <taxon>Theropoda</taxon>
        <taxon>Coelurosauria</taxon>
        <taxon>Aves</taxon>
        <taxon>Palaeognathae</taxon>
        <taxon>Tinamiformes</taxon>
        <taxon>Tinamidae</taxon>
        <taxon>Nothocercus</taxon>
    </lineage>
</organism>
<dbReference type="Pfam" id="PF02022">
    <property type="entry name" value="Integrase_Zn"/>
    <property type="match status" value="1"/>
</dbReference>
<dbReference type="PANTHER" id="PTHR41694:SF3">
    <property type="entry name" value="RNA-DIRECTED DNA POLYMERASE-RELATED"/>
    <property type="match status" value="1"/>
</dbReference>
<evidence type="ECO:0000313" key="10">
    <source>
        <dbReference type="EMBL" id="NXA56439.1"/>
    </source>
</evidence>
<feature type="non-terminal residue" evidence="10">
    <location>
        <position position="1"/>
    </location>
</feature>
<dbReference type="Gene3D" id="1.10.10.200">
    <property type="match status" value="1"/>
</dbReference>
<feature type="domain" description="Integrase-type" evidence="9">
    <location>
        <begin position="40"/>
        <end position="81"/>
    </location>
</feature>
<evidence type="ECO:0000256" key="3">
    <source>
        <dbReference type="ARBA" id="ARBA00022722"/>
    </source>
</evidence>
<keyword evidence="8" id="KW-0862">Zinc</keyword>
<keyword evidence="3" id="KW-0540">Nuclease</keyword>
<accession>A0A7K7WTK2</accession>
<comment type="caution">
    <text evidence="10">The sequence shown here is derived from an EMBL/GenBank/DDBJ whole genome shotgun (WGS) entry which is preliminary data.</text>
</comment>
<keyword evidence="2" id="KW-0548">Nucleotidyltransferase</keyword>
<feature type="non-terminal residue" evidence="10">
    <location>
        <position position="88"/>
    </location>
</feature>
<reference evidence="10 11" key="1">
    <citation type="submission" date="2019-09" db="EMBL/GenBank/DDBJ databases">
        <title>Bird 10,000 Genomes (B10K) Project - Family phase.</title>
        <authorList>
            <person name="Zhang G."/>
        </authorList>
    </citation>
    <scope>NUCLEOTIDE SEQUENCE [LARGE SCALE GENOMIC DNA]</scope>
    <source>
        <strain evidence="10">B10K-MSB-01</strain>
    </source>
</reference>
<keyword evidence="11" id="KW-1185">Reference proteome</keyword>
<evidence type="ECO:0000256" key="2">
    <source>
        <dbReference type="ARBA" id="ARBA00022695"/>
    </source>
</evidence>
<dbReference type="GO" id="GO:0003964">
    <property type="term" value="F:RNA-directed DNA polymerase activity"/>
    <property type="evidence" value="ECO:0007669"/>
    <property type="project" value="UniProtKB-KW"/>
</dbReference>
<evidence type="ECO:0000256" key="5">
    <source>
        <dbReference type="ARBA" id="ARBA00022759"/>
    </source>
</evidence>
<dbReference type="AlphaFoldDB" id="A0A7K7WTK2"/>
<evidence type="ECO:0000256" key="4">
    <source>
        <dbReference type="ARBA" id="ARBA00022723"/>
    </source>
</evidence>
<name>A0A7K7WTK2_9AVES</name>
<dbReference type="Proteomes" id="UP000531559">
    <property type="component" value="Unassembled WGS sequence"/>
</dbReference>
<evidence type="ECO:0000259" key="9">
    <source>
        <dbReference type="PROSITE" id="PS50876"/>
    </source>
</evidence>